<dbReference type="Gene3D" id="6.10.140.1230">
    <property type="match status" value="1"/>
</dbReference>
<reference evidence="4" key="1">
    <citation type="submission" date="2020-11" db="EMBL/GenBank/DDBJ databases">
        <authorList>
            <person name="Tran Van P."/>
        </authorList>
    </citation>
    <scope>NUCLEOTIDE SEQUENCE</scope>
</reference>
<evidence type="ECO:0000256" key="3">
    <source>
        <dbReference type="ARBA" id="ARBA00041078"/>
    </source>
</evidence>
<dbReference type="PANTHER" id="PTHR22761">
    <property type="entry name" value="CHARGED MULTIVESICULAR BODY PROTEIN"/>
    <property type="match status" value="1"/>
</dbReference>
<keyword evidence="2" id="KW-0175">Coiled coil</keyword>
<accession>A0A7R8ZKN0</accession>
<dbReference type="SUPFAM" id="SSF50729">
    <property type="entry name" value="PH domain-like"/>
    <property type="match status" value="1"/>
</dbReference>
<dbReference type="PROSITE" id="PS50106">
    <property type="entry name" value="PDZ"/>
    <property type="match status" value="1"/>
</dbReference>
<dbReference type="InterPro" id="IPR011993">
    <property type="entry name" value="PH-like_dom_sf"/>
</dbReference>
<dbReference type="Gene3D" id="2.30.29.30">
    <property type="entry name" value="Pleckstrin-homology domain (PH domain)/Phosphotyrosine-binding domain (PTB)"/>
    <property type="match status" value="1"/>
</dbReference>
<dbReference type="InterPro" id="IPR001478">
    <property type="entry name" value="PDZ"/>
</dbReference>
<dbReference type="AlphaFoldDB" id="A0A7R8ZKN0"/>
<dbReference type="EMBL" id="OB661134">
    <property type="protein sequence ID" value="CAD7227421.1"/>
    <property type="molecule type" value="Genomic_DNA"/>
</dbReference>
<organism evidence="4">
    <name type="scientific">Cyprideis torosa</name>
    <dbReference type="NCBI Taxonomy" id="163714"/>
    <lineage>
        <taxon>Eukaryota</taxon>
        <taxon>Metazoa</taxon>
        <taxon>Ecdysozoa</taxon>
        <taxon>Arthropoda</taxon>
        <taxon>Crustacea</taxon>
        <taxon>Oligostraca</taxon>
        <taxon>Ostracoda</taxon>
        <taxon>Podocopa</taxon>
        <taxon>Podocopida</taxon>
        <taxon>Cytherocopina</taxon>
        <taxon>Cytheroidea</taxon>
        <taxon>Cytherideidae</taxon>
        <taxon>Cyprideis</taxon>
    </lineage>
</organism>
<dbReference type="PROSITE" id="PS50826">
    <property type="entry name" value="RUN"/>
    <property type="match status" value="1"/>
</dbReference>
<comment type="similarity">
    <text evidence="1">Belongs to the SNF7 family.</text>
</comment>
<dbReference type="GO" id="GO:0005771">
    <property type="term" value="C:multivesicular body"/>
    <property type="evidence" value="ECO:0007669"/>
    <property type="project" value="TreeGrafter"/>
</dbReference>
<evidence type="ECO:0000256" key="2">
    <source>
        <dbReference type="ARBA" id="ARBA00023054"/>
    </source>
</evidence>
<dbReference type="OrthoDB" id="3973241at2759"/>
<dbReference type="InterPro" id="IPR037213">
    <property type="entry name" value="Run_dom_sf"/>
</dbReference>
<dbReference type="SUPFAM" id="SSF140741">
    <property type="entry name" value="RUN domain-like"/>
    <property type="match status" value="1"/>
</dbReference>
<name>A0A7R8ZKN0_9CRUS</name>
<dbReference type="Pfam" id="PF03357">
    <property type="entry name" value="Snf7"/>
    <property type="match status" value="1"/>
</dbReference>
<proteinExistence type="inferred from homology"/>
<dbReference type="SUPFAM" id="SSF50156">
    <property type="entry name" value="PDZ domain-like"/>
    <property type="match status" value="1"/>
</dbReference>
<dbReference type="Gene3D" id="2.30.42.10">
    <property type="match status" value="1"/>
</dbReference>
<sequence>MNRIFGRGKPKEPPPNLTDCIAGVDGRAESVEKKIQRLDAELVKYRDQMKKMREGPAKNAVKQKAMRILKQKKIYENQADNLRNQSFNMEQANYAHQTLKDTQTTVAAMKHGVKSMQQEFKKININKIEDIQDDMEDMLEQADEVQEALGKGSLLFVAMSVNHHLLKQLKKHLMPVLLQQEQVTDDARISASERSQKKTVIRDHHPALLGLCTCLESILTHGLTDPGNLWTHVLEPIAPYCGTHPRLQSAIYLTRNARRVSDATSLGKSRYFIRTALNKGCLPDLVDFVSLSLDSLSVGAFQSPFHKYSVLGNDVLAQILHSLLLQISLSLTFQLELRNCLFLAETWSLPDYVDLVLAPARTLGINVGYVDGNPLIVDVIPGSIAQEDGRLQIGDIIDSLFGECLHRSRNGRVQDLLKFHLGDPIRLGVVKGTTPSGNVFPCIAPLLDHLKVDSAQLQRKLKLDVLKREMQRQCEEQQVLPNDNSNRSYSVSYGEGRRQSSLSGSLFCGILLYYRGSAPVGETGDKTQIPRGLHRVLRDGGTRMGYGRLVDRSGSITSISSIASEVSANSSCYPIGGTPKPVLLCMEDRDVVVREPLTNEVLFSHSYTHISSCGQREDFPLFFAYIAG</sequence>
<dbReference type="CDD" id="cd00136">
    <property type="entry name" value="PDZ_canonical"/>
    <property type="match status" value="1"/>
</dbReference>
<dbReference type="InterPro" id="IPR004012">
    <property type="entry name" value="Run_dom"/>
</dbReference>
<dbReference type="InterPro" id="IPR036034">
    <property type="entry name" value="PDZ_sf"/>
</dbReference>
<evidence type="ECO:0000256" key="1">
    <source>
        <dbReference type="ARBA" id="ARBA00006190"/>
    </source>
</evidence>
<gene>
    <name evidence="4" type="ORF">CTOB1V02_LOCUS5328</name>
</gene>
<dbReference type="GO" id="GO:0006900">
    <property type="term" value="P:vesicle budding from membrane"/>
    <property type="evidence" value="ECO:0007669"/>
    <property type="project" value="TreeGrafter"/>
</dbReference>
<dbReference type="Gene3D" id="1.20.58.900">
    <property type="match status" value="1"/>
</dbReference>
<protein>
    <recommendedName>
        <fullName evidence="3">Charged multivesicular body protein 5</fullName>
    </recommendedName>
</protein>
<dbReference type="GO" id="GO:0032511">
    <property type="term" value="P:late endosome to vacuole transport via multivesicular body sorting pathway"/>
    <property type="evidence" value="ECO:0007669"/>
    <property type="project" value="TreeGrafter"/>
</dbReference>
<dbReference type="PANTHER" id="PTHR22761:SF12">
    <property type="entry name" value="CHARGED MULTIVESICULAR BODY PROTEIN 5"/>
    <property type="match status" value="1"/>
</dbReference>
<evidence type="ECO:0000313" key="4">
    <source>
        <dbReference type="EMBL" id="CAD7227421.1"/>
    </source>
</evidence>
<dbReference type="InterPro" id="IPR005024">
    <property type="entry name" value="Snf7_fam"/>
</dbReference>